<accession>A0AA88KKV6</accession>
<feature type="region of interest" description="Disordered" evidence="1">
    <location>
        <begin position="1"/>
        <end position="36"/>
    </location>
</feature>
<feature type="compositionally biased region" description="Polar residues" evidence="1">
    <location>
        <begin position="21"/>
        <end position="36"/>
    </location>
</feature>
<reference evidence="2 3" key="1">
    <citation type="journal article" date="2018" name="BMC Genomics">
        <title>The genome of Naegleria lovaniensis, the basis for a comparative approach to unravel pathogenicity factors of the human pathogenic amoeba N. fowleri.</title>
        <authorList>
            <person name="Liechti N."/>
            <person name="Schurch N."/>
            <person name="Bruggmann R."/>
            <person name="Wittwer M."/>
        </authorList>
    </citation>
    <scope>NUCLEOTIDE SEQUENCE [LARGE SCALE GENOMIC DNA]</scope>
    <source>
        <strain evidence="2 3">ATCC 30569</strain>
    </source>
</reference>
<sequence length="67" mass="7146">MDTSSTPIKSEAQAKIEGNPLASSSHPAEQLPKTSLNNDQGFSILEGLALVVVESTVGHNRIFFFTS</sequence>
<evidence type="ECO:0000256" key="1">
    <source>
        <dbReference type="SAM" id="MobiDB-lite"/>
    </source>
</evidence>
<gene>
    <name evidence="2" type="ORF">C9374_004179</name>
</gene>
<comment type="caution">
    <text evidence="2">The sequence shown here is derived from an EMBL/GenBank/DDBJ whole genome shotgun (WGS) entry which is preliminary data.</text>
</comment>
<dbReference type="GeneID" id="68096634"/>
<proteinExistence type="predicted"/>
<dbReference type="AlphaFoldDB" id="A0AA88KKV6"/>
<dbReference type="EMBL" id="PYSW02000020">
    <property type="protein sequence ID" value="KAG2383508.1"/>
    <property type="molecule type" value="Genomic_DNA"/>
</dbReference>
<name>A0AA88KKV6_NAELO</name>
<protein>
    <submittedName>
        <fullName evidence="2">Uncharacterized protein</fullName>
    </submittedName>
</protein>
<organism evidence="2 3">
    <name type="scientific">Naegleria lovaniensis</name>
    <name type="common">Amoeba</name>
    <dbReference type="NCBI Taxonomy" id="51637"/>
    <lineage>
        <taxon>Eukaryota</taxon>
        <taxon>Discoba</taxon>
        <taxon>Heterolobosea</taxon>
        <taxon>Tetramitia</taxon>
        <taxon>Eutetramitia</taxon>
        <taxon>Vahlkampfiidae</taxon>
        <taxon>Naegleria</taxon>
    </lineage>
</organism>
<evidence type="ECO:0000313" key="2">
    <source>
        <dbReference type="EMBL" id="KAG2383508.1"/>
    </source>
</evidence>
<dbReference type="RefSeq" id="XP_044549187.1">
    <property type="nucleotide sequence ID" value="XM_044693789.1"/>
</dbReference>
<keyword evidence="3" id="KW-1185">Reference proteome</keyword>
<evidence type="ECO:0000313" key="3">
    <source>
        <dbReference type="Proteomes" id="UP000816034"/>
    </source>
</evidence>
<dbReference type="Proteomes" id="UP000816034">
    <property type="component" value="Unassembled WGS sequence"/>
</dbReference>